<dbReference type="Proteomes" id="UP000303847">
    <property type="component" value="Chromosome"/>
</dbReference>
<evidence type="ECO:0000313" key="3">
    <source>
        <dbReference type="Proteomes" id="UP000295985"/>
    </source>
</evidence>
<gene>
    <name evidence="1" type="ORF">DDT54_04505</name>
    <name evidence="2" type="ORF">EH206_12470</name>
</gene>
<organism evidence="1 3">
    <name type="scientific">Brenneria nigrifluens DSM 30175 = ATCC 13028</name>
    <dbReference type="NCBI Taxonomy" id="1121120"/>
    <lineage>
        <taxon>Bacteria</taxon>
        <taxon>Pseudomonadati</taxon>
        <taxon>Pseudomonadota</taxon>
        <taxon>Gammaproteobacteria</taxon>
        <taxon>Enterobacterales</taxon>
        <taxon>Pectobacteriaceae</taxon>
        <taxon>Brenneria</taxon>
    </lineage>
</organism>
<name>A0A2U1UU47_9GAMM</name>
<accession>A0A2U1UU47</accession>
<reference evidence="1 3" key="1">
    <citation type="submission" date="2018-04" db="EMBL/GenBank/DDBJ databases">
        <title>Brenneria corticis sp.nov.</title>
        <authorList>
            <person name="Li Y."/>
        </authorList>
    </citation>
    <scope>NUCLEOTIDE SEQUENCE [LARGE SCALE GENOMIC DNA]</scope>
    <source>
        <strain evidence="1 3">LMG 2694</strain>
    </source>
</reference>
<keyword evidence="4" id="KW-1185">Reference proteome</keyword>
<evidence type="ECO:0000313" key="1">
    <source>
        <dbReference type="EMBL" id="PWC25168.1"/>
    </source>
</evidence>
<dbReference type="EMBL" id="CP034036">
    <property type="protein sequence ID" value="QCR04923.1"/>
    <property type="molecule type" value="Genomic_DNA"/>
</dbReference>
<dbReference type="RefSeq" id="WP_136163868.1">
    <property type="nucleotide sequence ID" value="NZ_CP034036.1"/>
</dbReference>
<protein>
    <submittedName>
        <fullName evidence="1">Uncharacterized protein</fullName>
    </submittedName>
</protein>
<proteinExistence type="predicted"/>
<dbReference type="AlphaFoldDB" id="A0A2U1UU47"/>
<dbReference type="Proteomes" id="UP000295985">
    <property type="component" value="Unassembled WGS sequence"/>
</dbReference>
<sequence length="94" mass="10827">MDNALSGLRTDGWDCFFFREDGMKKTWTYSEVTQGAIAEIERLKREAAQSTGVAADMHRDWALGVFMFWNRITEGQQEPGDWERLHKLAGLNDD</sequence>
<reference evidence="2 4" key="2">
    <citation type="submission" date="2018-11" db="EMBL/GenBank/DDBJ databases">
        <title>Genome sequences of Brenneria nigrifluens and Brenneria rubrifaciens.</title>
        <authorList>
            <person name="Poret-Peterson A.T."/>
            <person name="McClean A.E."/>
            <person name="Kluepfel D.A."/>
        </authorList>
    </citation>
    <scope>NUCLEOTIDE SEQUENCE [LARGE SCALE GENOMIC DNA]</scope>
    <source>
        <strain evidence="2 4">ATCC 13028</strain>
    </source>
</reference>
<dbReference type="EMBL" id="QDKK01000004">
    <property type="protein sequence ID" value="PWC25168.1"/>
    <property type="molecule type" value="Genomic_DNA"/>
</dbReference>
<evidence type="ECO:0000313" key="4">
    <source>
        <dbReference type="Proteomes" id="UP000303847"/>
    </source>
</evidence>
<evidence type="ECO:0000313" key="2">
    <source>
        <dbReference type="EMBL" id="QCR04923.1"/>
    </source>
</evidence>